<name>A0A2W5QN33_ANCNO</name>
<accession>A0A2W5QN33</accession>
<sequence>MMSAINLALAAIMLSIGFFIGFVTNSLVSGAKIIELDEELADLRAQIARSQKDGGRSSL</sequence>
<reference evidence="1 2" key="1">
    <citation type="submission" date="2017-08" db="EMBL/GenBank/DDBJ databases">
        <title>Infants hospitalized years apart are colonized by the same room-sourced microbial strains.</title>
        <authorList>
            <person name="Brooks B."/>
            <person name="Olm M.R."/>
            <person name="Firek B.A."/>
            <person name="Baker R."/>
            <person name="Thomas B.C."/>
            <person name="Morowitz M.J."/>
            <person name="Banfield J.F."/>
        </authorList>
    </citation>
    <scope>NUCLEOTIDE SEQUENCE [LARGE SCALE GENOMIC DNA]</scope>
    <source>
        <strain evidence="1">S2_005_001_R2_27</strain>
    </source>
</reference>
<gene>
    <name evidence="1" type="ORF">DI549_18165</name>
</gene>
<proteinExistence type="predicted"/>
<organism evidence="1 2">
    <name type="scientific">Ancylobacter novellus</name>
    <name type="common">Thiobacillus novellus</name>
    <dbReference type="NCBI Taxonomy" id="921"/>
    <lineage>
        <taxon>Bacteria</taxon>
        <taxon>Pseudomonadati</taxon>
        <taxon>Pseudomonadota</taxon>
        <taxon>Alphaproteobacteria</taxon>
        <taxon>Hyphomicrobiales</taxon>
        <taxon>Xanthobacteraceae</taxon>
        <taxon>Ancylobacter</taxon>
    </lineage>
</organism>
<dbReference type="Proteomes" id="UP000248887">
    <property type="component" value="Unassembled WGS sequence"/>
</dbReference>
<protein>
    <submittedName>
        <fullName evidence="1">Uncharacterized protein</fullName>
    </submittedName>
</protein>
<comment type="caution">
    <text evidence="1">The sequence shown here is derived from an EMBL/GenBank/DDBJ whole genome shotgun (WGS) entry which is preliminary data.</text>
</comment>
<dbReference type="EMBL" id="QFQD01000072">
    <property type="protein sequence ID" value="PZQ80071.1"/>
    <property type="molecule type" value="Genomic_DNA"/>
</dbReference>
<evidence type="ECO:0000313" key="2">
    <source>
        <dbReference type="Proteomes" id="UP000248887"/>
    </source>
</evidence>
<dbReference type="AlphaFoldDB" id="A0A2W5QN33"/>
<evidence type="ECO:0000313" key="1">
    <source>
        <dbReference type="EMBL" id="PZQ80071.1"/>
    </source>
</evidence>